<accession>A0ABW3CG69</accession>
<comment type="caution">
    <text evidence="1">The sequence shown here is derived from an EMBL/GenBank/DDBJ whole genome shotgun (WGS) entry which is preliminary data.</text>
</comment>
<reference evidence="2" key="1">
    <citation type="journal article" date="2019" name="Int. J. Syst. Evol. Microbiol.">
        <title>The Global Catalogue of Microorganisms (GCM) 10K type strain sequencing project: providing services to taxonomists for standard genome sequencing and annotation.</title>
        <authorList>
            <consortium name="The Broad Institute Genomics Platform"/>
            <consortium name="The Broad Institute Genome Sequencing Center for Infectious Disease"/>
            <person name="Wu L."/>
            <person name="Ma J."/>
        </authorList>
    </citation>
    <scope>NUCLEOTIDE SEQUENCE [LARGE SCALE GENOMIC DNA]</scope>
    <source>
        <strain evidence="2">JCM 31696</strain>
    </source>
</reference>
<evidence type="ECO:0000313" key="2">
    <source>
        <dbReference type="Proteomes" id="UP001597083"/>
    </source>
</evidence>
<feature type="non-terminal residue" evidence="1">
    <location>
        <position position="131"/>
    </location>
</feature>
<dbReference type="EMBL" id="JBHTIR010002058">
    <property type="protein sequence ID" value="MFD0853313.1"/>
    <property type="molecule type" value="Genomic_DNA"/>
</dbReference>
<name>A0ABW3CG69_9ACTN</name>
<evidence type="ECO:0000313" key="1">
    <source>
        <dbReference type="EMBL" id="MFD0853313.1"/>
    </source>
</evidence>
<sequence>MRKALVVLLILMIGGVVAADRIGVRIAENQIADQVATQYDLPRRPDVDIHGFPFLTQALGGEYEQVDASIGDWTQEGVTLTDVRLEMRTIGAPLSDITSGNVNNVTVRTATASAVVPYQTLRQRAPEQVRG</sequence>
<dbReference type="Proteomes" id="UP001597083">
    <property type="component" value="Unassembled WGS sequence"/>
</dbReference>
<dbReference type="InterPro" id="IPR021373">
    <property type="entry name" value="DUF2993"/>
</dbReference>
<protein>
    <submittedName>
        <fullName evidence="1">DUF2993 domain-containing protein</fullName>
    </submittedName>
</protein>
<keyword evidence="2" id="KW-1185">Reference proteome</keyword>
<dbReference type="Pfam" id="PF11209">
    <property type="entry name" value="LmeA"/>
    <property type="match status" value="1"/>
</dbReference>
<organism evidence="1 2">
    <name type="scientific">Actinomadura adrarensis</name>
    <dbReference type="NCBI Taxonomy" id="1819600"/>
    <lineage>
        <taxon>Bacteria</taxon>
        <taxon>Bacillati</taxon>
        <taxon>Actinomycetota</taxon>
        <taxon>Actinomycetes</taxon>
        <taxon>Streptosporangiales</taxon>
        <taxon>Thermomonosporaceae</taxon>
        <taxon>Actinomadura</taxon>
    </lineage>
</organism>
<proteinExistence type="predicted"/>
<gene>
    <name evidence="1" type="ORF">ACFQ07_13815</name>
</gene>